<dbReference type="GO" id="GO:0000774">
    <property type="term" value="F:adenyl-nucleotide exchange factor activity"/>
    <property type="evidence" value="ECO:0007669"/>
    <property type="project" value="InterPro"/>
</dbReference>
<dbReference type="GO" id="GO:0051087">
    <property type="term" value="F:protein-folding chaperone binding"/>
    <property type="evidence" value="ECO:0007669"/>
    <property type="project" value="InterPro"/>
</dbReference>
<evidence type="ECO:0000256" key="1">
    <source>
        <dbReference type="ARBA" id="ARBA00000971"/>
    </source>
</evidence>
<reference evidence="11" key="1">
    <citation type="submission" date="2017-02" db="EMBL/GenBank/DDBJ databases">
        <authorList>
            <person name="Varghese N."/>
            <person name="Submissions S."/>
        </authorList>
    </citation>
    <scope>NUCLEOTIDE SEQUENCE [LARGE SCALE GENOMIC DNA]</scope>
    <source>
        <strain evidence="11">ATCC 27862</strain>
    </source>
</reference>
<dbReference type="InterPro" id="IPR001179">
    <property type="entry name" value="PPIase_FKBP_dom"/>
</dbReference>
<keyword evidence="3" id="KW-0697">Rotamase</keyword>
<proteinExistence type="inferred from homology"/>
<dbReference type="SUPFAM" id="SSF58014">
    <property type="entry name" value="Coiled-coil domain of nucleotide exchange factor GrpE"/>
    <property type="match status" value="1"/>
</dbReference>
<dbReference type="InterPro" id="IPR000740">
    <property type="entry name" value="GrpE"/>
</dbReference>
<evidence type="ECO:0000256" key="3">
    <source>
        <dbReference type="ARBA" id="ARBA00023110"/>
    </source>
</evidence>
<evidence type="ECO:0000256" key="7">
    <source>
        <dbReference type="RuleBase" id="RU004478"/>
    </source>
</evidence>
<dbReference type="SUPFAM" id="SSF54534">
    <property type="entry name" value="FKBP-like"/>
    <property type="match status" value="1"/>
</dbReference>
<comment type="subunit">
    <text evidence="6">Homodimer.</text>
</comment>
<dbReference type="Proteomes" id="UP000190389">
    <property type="component" value="Unassembled WGS sequence"/>
</dbReference>
<keyword evidence="11" id="KW-1185">Reference proteome</keyword>
<evidence type="ECO:0000259" key="9">
    <source>
        <dbReference type="Pfam" id="PF00254"/>
    </source>
</evidence>
<dbReference type="AlphaFoldDB" id="A0A1T4L1P5"/>
<dbReference type="SUPFAM" id="SSF51064">
    <property type="entry name" value="Head domain of nucleotide exchange factor GrpE"/>
    <property type="match status" value="1"/>
</dbReference>
<comment type="subcellular location">
    <subcellularLocation>
        <location evidence="6">Cytoplasm</location>
    </subcellularLocation>
</comment>
<dbReference type="Gene3D" id="3.90.20.20">
    <property type="match status" value="1"/>
</dbReference>
<dbReference type="InterPro" id="IPR046357">
    <property type="entry name" value="PPIase_dom_sf"/>
</dbReference>
<dbReference type="GO" id="GO:0005737">
    <property type="term" value="C:cytoplasm"/>
    <property type="evidence" value="ECO:0007669"/>
    <property type="project" value="UniProtKB-SubCell"/>
</dbReference>
<dbReference type="Gene3D" id="3.10.50.40">
    <property type="match status" value="1"/>
</dbReference>
<sequence>MNSSKLNLGDTLSGNFTLFIDDKIVKEYTKQLEIKLGKEQYLPNFDQYLVNRKVKSNLEVKLSFPKNYEIEELGGKKAKVVIEEIKVKHTTHDKHEEHNKNEHVHNTRITELEKEVADLKAKLFEKDHKMLIQEYAFKEKLESIQSKAKEKLEAEQAHMHQKLKNEKNEIKKYALQSFFEDFIEPFNNLLAATNAGISSDNEVVKNYCYGFSIVVKQFTNLLEENGALIIQPEIGQEFNPEKEEVIDFVKDETKANNTIIRVVRLGLSIDSRLVKPAGVVVVKND</sequence>
<keyword evidence="6" id="KW-0963">Cytoplasm</keyword>
<feature type="domain" description="PPIase FKBP-type" evidence="9">
    <location>
        <begin position="5"/>
        <end position="76"/>
    </location>
</feature>
<dbReference type="PANTHER" id="PTHR21237:SF23">
    <property type="entry name" value="GRPE PROTEIN HOMOLOG, MITOCHONDRIAL"/>
    <property type="match status" value="1"/>
</dbReference>
<keyword evidence="6" id="KW-0346">Stress response</keyword>
<gene>
    <name evidence="6" type="primary">grpE</name>
    <name evidence="10" type="ORF">SAMN02745154_00296</name>
</gene>
<dbReference type="RefSeq" id="WP_078747039.1">
    <property type="nucleotide sequence ID" value="NZ_CP137850.1"/>
</dbReference>
<keyword evidence="4 6" id="KW-0143">Chaperone</keyword>
<evidence type="ECO:0000313" key="11">
    <source>
        <dbReference type="Proteomes" id="UP000190389"/>
    </source>
</evidence>
<dbReference type="Pfam" id="PF01025">
    <property type="entry name" value="GrpE"/>
    <property type="match status" value="1"/>
</dbReference>
<comment type="similarity">
    <text evidence="2 6 7">Belongs to the GrpE family.</text>
</comment>
<dbReference type="GO" id="GO:0003755">
    <property type="term" value="F:peptidyl-prolyl cis-trans isomerase activity"/>
    <property type="evidence" value="ECO:0007669"/>
    <property type="project" value="UniProtKB-KW"/>
</dbReference>
<evidence type="ECO:0000256" key="2">
    <source>
        <dbReference type="ARBA" id="ARBA00009054"/>
    </source>
</evidence>
<dbReference type="GO" id="GO:0006457">
    <property type="term" value="P:protein folding"/>
    <property type="evidence" value="ECO:0007669"/>
    <property type="project" value="InterPro"/>
</dbReference>
<dbReference type="PANTHER" id="PTHR21237">
    <property type="entry name" value="GRPE PROTEIN"/>
    <property type="match status" value="1"/>
</dbReference>
<protein>
    <recommendedName>
        <fullName evidence="6">Protein GrpE</fullName>
    </recommendedName>
    <alternativeName>
        <fullName evidence="6">HSP-70 cofactor</fullName>
    </alternativeName>
</protein>
<dbReference type="STRING" id="171291.SAMN02745154_00296"/>
<dbReference type="Gene3D" id="2.30.22.10">
    <property type="entry name" value="Head domain of nucleotide exchange factor GrpE"/>
    <property type="match status" value="1"/>
</dbReference>
<dbReference type="GO" id="GO:0042803">
    <property type="term" value="F:protein homodimerization activity"/>
    <property type="evidence" value="ECO:0007669"/>
    <property type="project" value="InterPro"/>
</dbReference>
<evidence type="ECO:0000256" key="6">
    <source>
        <dbReference type="HAMAP-Rule" id="MF_01151"/>
    </source>
</evidence>
<dbReference type="OrthoDB" id="9812586at2"/>
<evidence type="ECO:0000313" key="10">
    <source>
        <dbReference type="EMBL" id="SJZ48629.1"/>
    </source>
</evidence>
<dbReference type="InterPro" id="IPR013805">
    <property type="entry name" value="GrpE_CC"/>
</dbReference>
<comment type="catalytic activity">
    <reaction evidence="1">
        <text>[protein]-peptidylproline (omega=180) = [protein]-peptidylproline (omega=0)</text>
        <dbReference type="Rhea" id="RHEA:16237"/>
        <dbReference type="Rhea" id="RHEA-COMP:10747"/>
        <dbReference type="Rhea" id="RHEA-COMP:10748"/>
        <dbReference type="ChEBI" id="CHEBI:83833"/>
        <dbReference type="ChEBI" id="CHEBI:83834"/>
        <dbReference type="EC" id="5.2.1.8"/>
    </reaction>
</comment>
<evidence type="ECO:0000256" key="4">
    <source>
        <dbReference type="ARBA" id="ARBA00023186"/>
    </source>
</evidence>
<dbReference type="InterPro" id="IPR009012">
    <property type="entry name" value="GrpE_head"/>
</dbReference>
<feature type="coiled-coil region" evidence="8">
    <location>
        <begin position="102"/>
        <end position="169"/>
    </location>
</feature>
<comment type="function">
    <text evidence="6">Participates actively in the response to hyperosmotic and heat shock by preventing the aggregation of stress-denatured proteins, in association with DnaK and GrpE. It is the nucleotide exchange factor for DnaK and may function as a thermosensor. Unfolded proteins bind initially to DnaJ; upon interaction with the DnaJ-bound protein, DnaK hydrolyzes its bound ATP, resulting in the formation of a stable complex. GrpE releases ADP from DnaK; ATP binding to DnaK triggers the release of the substrate protein, thus completing the reaction cycle. Several rounds of ATP-dependent interactions between DnaJ, DnaK and GrpE are required for fully efficient folding.</text>
</comment>
<keyword evidence="8" id="KW-0175">Coiled coil</keyword>
<dbReference type="HAMAP" id="MF_01151">
    <property type="entry name" value="GrpE"/>
    <property type="match status" value="1"/>
</dbReference>
<accession>A0A1T4L1P5</accession>
<organism evidence="10 11">
    <name type="scientific">Mycoplasmopsis verecunda</name>
    <dbReference type="NCBI Taxonomy" id="171291"/>
    <lineage>
        <taxon>Bacteria</taxon>
        <taxon>Bacillati</taxon>
        <taxon>Mycoplasmatota</taxon>
        <taxon>Mycoplasmoidales</taxon>
        <taxon>Metamycoplasmataceae</taxon>
        <taxon>Mycoplasmopsis</taxon>
    </lineage>
</organism>
<name>A0A1T4L1P5_9BACT</name>
<evidence type="ECO:0000256" key="8">
    <source>
        <dbReference type="SAM" id="Coils"/>
    </source>
</evidence>
<keyword evidence="5" id="KW-0413">Isomerase</keyword>
<dbReference type="Pfam" id="PF00254">
    <property type="entry name" value="FKBP_C"/>
    <property type="match status" value="1"/>
</dbReference>
<evidence type="ECO:0000256" key="5">
    <source>
        <dbReference type="ARBA" id="ARBA00023235"/>
    </source>
</evidence>
<dbReference type="GO" id="GO:0051082">
    <property type="term" value="F:unfolded protein binding"/>
    <property type="evidence" value="ECO:0007669"/>
    <property type="project" value="TreeGrafter"/>
</dbReference>
<dbReference type="EMBL" id="FUXF01000006">
    <property type="protein sequence ID" value="SJZ48629.1"/>
    <property type="molecule type" value="Genomic_DNA"/>
</dbReference>
<dbReference type="PRINTS" id="PR00773">
    <property type="entry name" value="GRPEPROTEIN"/>
</dbReference>